<comment type="caution">
    <text evidence="2">The sequence shown here is derived from an EMBL/GenBank/DDBJ whole genome shotgun (WGS) entry which is preliminary data.</text>
</comment>
<evidence type="ECO:0000259" key="1">
    <source>
        <dbReference type="Pfam" id="PF07791"/>
    </source>
</evidence>
<dbReference type="Pfam" id="PF07791">
    <property type="entry name" value="Imm11"/>
    <property type="match status" value="1"/>
</dbReference>
<dbReference type="EMBL" id="JBDLBR010000001">
    <property type="protein sequence ID" value="MEN7535868.1"/>
    <property type="molecule type" value="Genomic_DNA"/>
</dbReference>
<evidence type="ECO:0000313" key="3">
    <source>
        <dbReference type="Proteomes" id="UP001484535"/>
    </source>
</evidence>
<organism evidence="2 3">
    <name type="scientific">Aurantiacibacter flavus</name>
    <dbReference type="NCBI Taxonomy" id="3145232"/>
    <lineage>
        <taxon>Bacteria</taxon>
        <taxon>Pseudomonadati</taxon>
        <taxon>Pseudomonadota</taxon>
        <taxon>Alphaproteobacteria</taxon>
        <taxon>Sphingomonadales</taxon>
        <taxon>Erythrobacteraceae</taxon>
        <taxon>Aurantiacibacter</taxon>
    </lineage>
</organism>
<dbReference type="InterPro" id="IPR012433">
    <property type="entry name" value="Imm11"/>
</dbReference>
<gene>
    <name evidence="2" type="ORF">ABDJ38_01595</name>
</gene>
<feature type="domain" description="Immunity MXAN-0049 protein" evidence="1">
    <location>
        <begin position="42"/>
        <end position="213"/>
    </location>
</feature>
<keyword evidence="3" id="KW-1185">Reference proteome</keyword>
<reference evidence="2 3" key="1">
    <citation type="submission" date="2024-05" db="EMBL/GenBank/DDBJ databases">
        <authorList>
            <person name="Park S."/>
        </authorList>
    </citation>
    <scope>NUCLEOTIDE SEQUENCE [LARGE SCALE GENOMIC DNA]</scope>
    <source>
        <strain evidence="2 3">DGU5</strain>
    </source>
</reference>
<accession>A0ABV0CSL0</accession>
<name>A0ABV0CSL0_9SPHN</name>
<sequence>MSLTVGDLLAKVPEGQSRNFVVESEGEVEYHFLEVAYNWEYGGGISWNNRPSLMEKPRLSFRGVPGIGLENLVEPDLTYDGPAAELVDFHNSGSAAFIISDRLLDVFEFVDPGSIEIRKVTIQAKDGRVPFSMVMPLRVLEAIDAGRCEVNIVAKQLGPQWIRRISFPKGVVIRKDIDAAIHNFAELDMSLWLWSRELFEKAKSAGVKGVVLRTPGVAASRQIDQI</sequence>
<evidence type="ECO:0000313" key="2">
    <source>
        <dbReference type="EMBL" id="MEN7535868.1"/>
    </source>
</evidence>
<protein>
    <submittedName>
        <fullName evidence="2">DUF1629 domain-containing protein</fullName>
    </submittedName>
</protein>
<proteinExistence type="predicted"/>
<dbReference type="Proteomes" id="UP001484535">
    <property type="component" value="Unassembled WGS sequence"/>
</dbReference>
<dbReference type="RefSeq" id="WP_346783328.1">
    <property type="nucleotide sequence ID" value="NZ_JBDLBR010000001.1"/>
</dbReference>